<proteinExistence type="predicted"/>
<evidence type="ECO:0000313" key="4">
    <source>
        <dbReference type="Proteomes" id="UP000231658"/>
    </source>
</evidence>
<dbReference type="Pfam" id="PF00581">
    <property type="entry name" value="Rhodanese"/>
    <property type="match status" value="1"/>
</dbReference>
<dbReference type="Gene3D" id="3.40.250.10">
    <property type="entry name" value="Rhodanese-like domain"/>
    <property type="match status" value="1"/>
</dbReference>
<dbReference type="InterPro" id="IPR001763">
    <property type="entry name" value="Rhodanese-like_dom"/>
</dbReference>
<reference evidence="3 4" key="1">
    <citation type="submission" date="2016-07" db="EMBL/GenBank/DDBJ databases">
        <authorList>
            <person name="Lefevre C.T."/>
        </authorList>
    </citation>
    <scope>NUCLEOTIDE SEQUENCE [LARGE SCALE GENOMIC DNA]</scope>
    <source>
        <strain evidence="3">PR1</strain>
    </source>
</reference>
<gene>
    <name evidence="3" type="ORF">MTBPR1_120083</name>
</gene>
<keyword evidence="1" id="KW-0732">Signal</keyword>
<dbReference type="EMBL" id="FLYE01000004">
    <property type="protein sequence ID" value="SCA55777.1"/>
    <property type="molecule type" value="Genomic_DNA"/>
</dbReference>
<evidence type="ECO:0000256" key="1">
    <source>
        <dbReference type="SAM" id="SignalP"/>
    </source>
</evidence>
<keyword evidence="4" id="KW-1185">Reference proteome</keyword>
<feature type="chain" id="PRO_5008680680" evidence="1">
    <location>
        <begin position="24"/>
        <end position="194"/>
    </location>
</feature>
<evidence type="ECO:0000259" key="2">
    <source>
        <dbReference type="PROSITE" id="PS50206"/>
    </source>
</evidence>
<dbReference type="PROSITE" id="PS50206">
    <property type="entry name" value="RHODANESE_3"/>
    <property type="match status" value="1"/>
</dbReference>
<accession>A0A1C3RER8</accession>
<name>A0A1C3RER8_9PROT</name>
<dbReference type="Proteomes" id="UP000231658">
    <property type="component" value="Unassembled WGS sequence"/>
</dbReference>
<protein>
    <submittedName>
        <fullName evidence="3">Rhodanese-like protein</fullName>
    </submittedName>
</protein>
<feature type="signal peptide" evidence="1">
    <location>
        <begin position="1"/>
        <end position="23"/>
    </location>
</feature>
<dbReference type="PANTHER" id="PTHR47377:SF1">
    <property type="entry name" value="RHODANESE-LIKE DOMAIN-CONTAINING PROTEIN 4, CHLOROPLASTIC"/>
    <property type="match status" value="1"/>
</dbReference>
<dbReference type="SUPFAM" id="SSF52821">
    <property type="entry name" value="Rhodanese/Cell cycle control phosphatase"/>
    <property type="match status" value="1"/>
</dbReference>
<dbReference type="InterPro" id="IPR036873">
    <property type="entry name" value="Rhodanese-like_dom_sf"/>
</dbReference>
<evidence type="ECO:0000313" key="3">
    <source>
        <dbReference type="EMBL" id="SCA55777.1"/>
    </source>
</evidence>
<dbReference type="AlphaFoldDB" id="A0A1C3RER8"/>
<dbReference type="OrthoDB" id="7835227at2"/>
<organism evidence="3 4">
    <name type="scientific">Candidatus Terasakiella magnetica</name>
    <dbReference type="NCBI Taxonomy" id="1867952"/>
    <lineage>
        <taxon>Bacteria</taxon>
        <taxon>Pseudomonadati</taxon>
        <taxon>Pseudomonadota</taxon>
        <taxon>Alphaproteobacteria</taxon>
        <taxon>Rhodospirillales</taxon>
        <taxon>Terasakiellaceae</taxon>
        <taxon>Terasakiella</taxon>
    </lineage>
</organism>
<dbReference type="InterPro" id="IPR044240">
    <property type="entry name" value="STR4-like"/>
</dbReference>
<feature type="domain" description="Rhodanese" evidence="2">
    <location>
        <begin position="104"/>
        <end position="166"/>
    </location>
</feature>
<dbReference type="RefSeq" id="WP_069186480.1">
    <property type="nucleotide sequence ID" value="NZ_FLYE01000004.1"/>
</dbReference>
<sequence length="194" mass="21782">MKAVHFSITLFASLFLIALNLNAADVPKKETALTKSGLYVTALEAYDILQKDQKALLIDVRDPVEIMFTGWTNDTDIHVPFRIVDRTRVTGKSFEFPLNETFMEEVEEKLAEYGANKSTTLLFMCRSGSTRSAPAASMFFELGYKNSYTIVDGFEGGKLKEGNSMGVRAKNGWRNSGLPWTYTLDSNKLYTVFD</sequence>
<dbReference type="STRING" id="1867952.MTBPR1_120083"/>
<dbReference type="PANTHER" id="PTHR47377">
    <property type="entry name" value="RHODANESE-LIKE DOMAIN-CONTAINING PROTEIN 4, CHLOROPLASTIC"/>
    <property type="match status" value="1"/>
</dbReference>